<dbReference type="STRING" id="1182543.W9WP59"/>
<proteinExistence type="predicted"/>
<dbReference type="RefSeq" id="XP_007745809.1">
    <property type="nucleotide sequence ID" value="XM_007747619.1"/>
</dbReference>
<evidence type="ECO:0000313" key="1">
    <source>
        <dbReference type="EMBL" id="EXJ69957.1"/>
    </source>
</evidence>
<accession>W9WP59</accession>
<keyword evidence="2" id="KW-1185">Reference proteome</keyword>
<sequence length="117" mass="13257">LSFPQDVLNALRGIQNILQESMDTNFWYGMPERCLDKVLLWALDGPLERLLTSTGESEQRKFLFPSWSWAGWNSGMAIGSYFADAGIYGETLWFLINRKGEAILMETEDVGGISEFP</sequence>
<organism evidence="1 2">
    <name type="scientific">Cladophialophora psammophila CBS 110553</name>
    <dbReference type="NCBI Taxonomy" id="1182543"/>
    <lineage>
        <taxon>Eukaryota</taxon>
        <taxon>Fungi</taxon>
        <taxon>Dikarya</taxon>
        <taxon>Ascomycota</taxon>
        <taxon>Pezizomycotina</taxon>
        <taxon>Eurotiomycetes</taxon>
        <taxon>Chaetothyriomycetidae</taxon>
        <taxon>Chaetothyriales</taxon>
        <taxon>Herpotrichiellaceae</taxon>
        <taxon>Cladophialophora</taxon>
    </lineage>
</organism>
<evidence type="ECO:0000313" key="2">
    <source>
        <dbReference type="Proteomes" id="UP000019471"/>
    </source>
</evidence>
<comment type="caution">
    <text evidence="1">The sequence shown here is derived from an EMBL/GenBank/DDBJ whole genome shotgun (WGS) entry which is preliminary data.</text>
</comment>
<dbReference type="AlphaFoldDB" id="W9WP59"/>
<feature type="non-terminal residue" evidence="1">
    <location>
        <position position="1"/>
    </location>
</feature>
<dbReference type="Proteomes" id="UP000019471">
    <property type="component" value="Unassembled WGS sequence"/>
</dbReference>
<dbReference type="PANTHER" id="PTHR33112">
    <property type="entry name" value="DOMAIN PROTEIN, PUTATIVE-RELATED"/>
    <property type="match status" value="1"/>
</dbReference>
<protein>
    <submittedName>
        <fullName evidence="1">Uncharacterized protein</fullName>
    </submittedName>
</protein>
<dbReference type="EMBL" id="AMGX01000010">
    <property type="protein sequence ID" value="EXJ69957.1"/>
    <property type="molecule type" value="Genomic_DNA"/>
</dbReference>
<dbReference type="HOGENOM" id="CLU_2090450_0_0_1"/>
<name>W9WP59_9EURO</name>
<dbReference type="OrthoDB" id="2958217at2759"/>
<dbReference type="GeneID" id="19191736"/>
<reference evidence="1 2" key="1">
    <citation type="submission" date="2013-03" db="EMBL/GenBank/DDBJ databases">
        <title>The Genome Sequence of Cladophialophora psammophila CBS 110553.</title>
        <authorList>
            <consortium name="The Broad Institute Genomics Platform"/>
            <person name="Cuomo C."/>
            <person name="de Hoog S."/>
            <person name="Gorbushina A."/>
            <person name="Walker B."/>
            <person name="Young S.K."/>
            <person name="Zeng Q."/>
            <person name="Gargeya S."/>
            <person name="Fitzgerald M."/>
            <person name="Haas B."/>
            <person name="Abouelleil A."/>
            <person name="Allen A.W."/>
            <person name="Alvarado L."/>
            <person name="Arachchi H.M."/>
            <person name="Berlin A.M."/>
            <person name="Chapman S.B."/>
            <person name="Gainer-Dewar J."/>
            <person name="Goldberg J."/>
            <person name="Griggs A."/>
            <person name="Gujja S."/>
            <person name="Hansen M."/>
            <person name="Howarth C."/>
            <person name="Imamovic A."/>
            <person name="Ireland A."/>
            <person name="Larimer J."/>
            <person name="McCowan C."/>
            <person name="Murphy C."/>
            <person name="Pearson M."/>
            <person name="Poon T.W."/>
            <person name="Priest M."/>
            <person name="Roberts A."/>
            <person name="Saif S."/>
            <person name="Shea T."/>
            <person name="Sisk P."/>
            <person name="Sykes S."/>
            <person name="Wortman J."/>
            <person name="Nusbaum C."/>
            <person name="Birren B."/>
        </authorList>
    </citation>
    <scope>NUCLEOTIDE SEQUENCE [LARGE SCALE GENOMIC DNA]</scope>
    <source>
        <strain evidence="1 2">CBS 110553</strain>
    </source>
</reference>
<dbReference type="PANTHER" id="PTHR33112:SF12">
    <property type="entry name" value="HETEROKARYON INCOMPATIBILITY DOMAIN-CONTAINING PROTEIN"/>
    <property type="match status" value="1"/>
</dbReference>
<gene>
    <name evidence="1" type="ORF">A1O5_07030</name>
</gene>